<evidence type="ECO:0000313" key="4">
    <source>
        <dbReference type="EMBL" id="MPC11128.1"/>
    </source>
</evidence>
<evidence type="ECO:0000256" key="1">
    <source>
        <dbReference type="ARBA" id="ARBA00022630"/>
    </source>
</evidence>
<evidence type="ECO:0000256" key="2">
    <source>
        <dbReference type="ARBA" id="ARBA00023002"/>
    </source>
</evidence>
<proteinExistence type="predicted"/>
<evidence type="ECO:0000259" key="3">
    <source>
        <dbReference type="Pfam" id="PF00441"/>
    </source>
</evidence>
<dbReference type="PANTHER" id="PTHR48083">
    <property type="entry name" value="MEDIUM-CHAIN SPECIFIC ACYL-COA DEHYDROGENASE, MITOCHONDRIAL-RELATED"/>
    <property type="match status" value="1"/>
</dbReference>
<dbReference type="GO" id="GO:0003995">
    <property type="term" value="F:acyl-CoA dehydrogenase activity"/>
    <property type="evidence" value="ECO:0007669"/>
    <property type="project" value="InterPro"/>
</dbReference>
<dbReference type="GO" id="GO:0005737">
    <property type="term" value="C:cytoplasm"/>
    <property type="evidence" value="ECO:0007669"/>
    <property type="project" value="TreeGrafter"/>
</dbReference>
<dbReference type="GO" id="GO:0050660">
    <property type="term" value="F:flavin adenine dinucleotide binding"/>
    <property type="evidence" value="ECO:0007669"/>
    <property type="project" value="TreeGrafter"/>
</dbReference>
<gene>
    <name evidence="4" type="primary">acdh-6_0</name>
    <name evidence="4" type="ORF">E2C01_003786</name>
</gene>
<keyword evidence="1" id="KW-0285">Flavoprotein</keyword>
<dbReference type="InterPro" id="IPR050741">
    <property type="entry name" value="Acyl-CoA_dehydrogenase"/>
</dbReference>
<dbReference type="GO" id="GO:0033539">
    <property type="term" value="P:fatty acid beta-oxidation using acyl-CoA dehydrogenase"/>
    <property type="evidence" value="ECO:0007669"/>
    <property type="project" value="TreeGrafter"/>
</dbReference>
<keyword evidence="2" id="KW-0560">Oxidoreductase</keyword>
<dbReference type="Gene3D" id="1.20.140.10">
    <property type="entry name" value="Butyryl-CoA Dehydrogenase, subunit A, domain 3"/>
    <property type="match status" value="1"/>
</dbReference>
<dbReference type="PROSITE" id="PS00073">
    <property type="entry name" value="ACYL_COA_DH_2"/>
    <property type="match status" value="1"/>
</dbReference>
<sequence length="92" mass="10357">MLVLLFPELYKEGEDVTKLVSMCKLKGGRLVREVSDSCLQFWGGMGFTKEVIVSRFYRDMRLVSIGGGADEVMLSIICKYLGILPKLGKKKH</sequence>
<dbReference type="InterPro" id="IPR009075">
    <property type="entry name" value="AcylCo_DH/oxidase_C"/>
</dbReference>
<reference evidence="4 5" key="1">
    <citation type="submission" date="2019-05" db="EMBL/GenBank/DDBJ databases">
        <title>Another draft genome of Portunus trituberculatus and its Hox gene families provides insights of decapod evolution.</title>
        <authorList>
            <person name="Jeong J.-H."/>
            <person name="Song I."/>
            <person name="Kim S."/>
            <person name="Choi T."/>
            <person name="Kim D."/>
            <person name="Ryu S."/>
            <person name="Kim W."/>
        </authorList>
    </citation>
    <scope>NUCLEOTIDE SEQUENCE [LARGE SCALE GENOMIC DNA]</scope>
    <source>
        <tissue evidence="4">Muscle</tissue>
    </source>
</reference>
<organism evidence="4 5">
    <name type="scientific">Portunus trituberculatus</name>
    <name type="common">Swimming crab</name>
    <name type="synonym">Neptunus trituberculatus</name>
    <dbReference type="NCBI Taxonomy" id="210409"/>
    <lineage>
        <taxon>Eukaryota</taxon>
        <taxon>Metazoa</taxon>
        <taxon>Ecdysozoa</taxon>
        <taxon>Arthropoda</taxon>
        <taxon>Crustacea</taxon>
        <taxon>Multicrustacea</taxon>
        <taxon>Malacostraca</taxon>
        <taxon>Eumalacostraca</taxon>
        <taxon>Eucarida</taxon>
        <taxon>Decapoda</taxon>
        <taxon>Pleocyemata</taxon>
        <taxon>Brachyura</taxon>
        <taxon>Eubrachyura</taxon>
        <taxon>Portunoidea</taxon>
        <taxon>Portunidae</taxon>
        <taxon>Portuninae</taxon>
        <taxon>Portunus</taxon>
    </lineage>
</organism>
<keyword evidence="5" id="KW-1185">Reference proteome</keyword>
<dbReference type="PANTHER" id="PTHR48083:SF6">
    <property type="entry name" value="ACYL-COA DEHYDROGENASE 6"/>
    <property type="match status" value="1"/>
</dbReference>
<dbReference type="SUPFAM" id="SSF47203">
    <property type="entry name" value="Acyl-CoA dehydrogenase C-terminal domain-like"/>
    <property type="match status" value="1"/>
</dbReference>
<protein>
    <submittedName>
        <fullName evidence="4">Putative acyl-CoA dehydrogenase 6</fullName>
    </submittedName>
</protein>
<name>A0A5B7CPM8_PORTR</name>
<comment type="caution">
    <text evidence="4">The sequence shown here is derived from an EMBL/GenBank/DDBJ whole genome shotgun (WGS) entry which is preliminary data.</text>
</comment>
<evidence type="ECO:0000313" key="5">
    <source>
        <dbReference type="Proteomes" id="UP000324222"/>
    </source>
</evidence>
<dbReference type="Proteomes" id="UP000324222">
    <property type="component" value="Unassembled WGS sequence"/>
</dbReference>
<dbReference type="OrthoDB" id="10262177at2759"/>
<dbReference type="Pfam" id="PF00441">
    <property type="entry name" value="Acyl-CoA_dh_1"/>
    <property type="match status" value="1"/>
</dbReference>
<accession>A0A5B7CPM8</accession>
<feature type="domain" description="Acyl-CoA dehydrogenase/oxidase C-terminal" evidence="3">
    <location>
        <begin position="8"/>
        <end position="79"/>
    </location>
</feature>
<dbReference type="InterPro" id="IPR036250">
    <property type="entry name" value="AcylCo_DH-like_C"/>
</dbReference>
<dbReference type="EMBL" id="VSRR010000146">
    <property type="protein sequence ID" value="MPC11128.1"/>
    <property type="molecule type" value="Genomic_DNA"/>
</dbReference>
<dbReference type="InterPro" id="IPR006089">
    <property type="entry name" value="Acyl-CoA_DH_CS"/>
</dbReference>
<dbReference type="AlphaFoldDB" id="A0A5B7CPM8"/>